<dbReference type="InterPro" id="IPR024671">
    <property type="entry name" value="Atg22-like"/>
</dbReference>
<feature type="transmembrane region" description="Helical" evidence="7">
    <location>
        <begin position="396"/>
        <end position="415"/>
    </location>
</feature>
<name>A0A1H2YX49_9RHOB</name>
<evidence type="ECO:0000256" key="1">
    <source>
        <dbReference type="ARBA" id="ARBA00004127"/>
    </source>
</evidence>
<reference evidence="8 9" key="1">
    <citation type="submission" date="2016-10" db="EMBL/GenBank/DDBJ databases">
        <authorList>
            <person name="de Groot N.N."/>
        </authorList>
    </citation>
    <scope>NUCLEOTIDE SEQUENCE [LARGE SCALE GENOMIC DNA]</scope>
    <source>
        <strain evidence="8 9">DSM 17890</strain>
    </source>
</reference>
<comment type="subcellular location">
    <subcellularLocation>
        <location evidence="1">Endomembrane system</location>
        <topology evidence="1">Multi-pass membrane protein</topology>
    </subcellularLocation>
</comment>
<feature type="transmembrane region" description="Helical" evidence="7">
    <location>
        <begin position="67"/>
        <end position="85"/>
    </location>
</feature>
<evidence type="ECO:0000313" key="9">
    <source>
        <dbReference type="Proteomes" id="UP000199118"/>
    </source>
</evidence>
<feature type="transmembrane region" description="Helical" evidence="7">
    <location>
        <begin position="127"/>
        <end position="145"/>
    </location>
</feature>
<dbReference type="STRING" id="356660.SAMN05444336_103292"/>
<evidence type="ECO:0000256" key="2">
    <source>
        <dbReference type="ARBA" id="ARBA00022448"/>
    </source>
</evidence>
<feature type="transmembrane region" description="Helical" evidence="7">
    <location>
        <begin position="239"/>
        <end position="259"/>
    </location>
</feature>
<organism evidence="8 9">
    <name type="scientific">Albimonas donghaensis</name>
    <dbReference type="NCBI Taxonomy" id="356660"/>
    <lineage>
        <taxon>Bacteria</taxon>
        <taxon>Pseudomonadati</taxon>
        <taxon>Pseudomonadota</taxon>
        <taxon>Alphaproteobacteria</taxon>
        <taxon>Rhodobacterales</taxon>
        <taxon>Paracoccaceae</taxon>
        <taxon>Albimonas</taxon>
    </lineage>
</organism>
<dbReference type="PANTHER" id="PTHR23519:SF1">
    <property type="entry name" value="AUTOPHAGY-RELATED PROTEIN 22"/>
    <property type="match status" value="1"/>
</dbReference>
<dbReference type="PANTHER" id="PTHR23519">
    <property type="entry name" value="AUTOPHAGY-RELATED PROTEIN 22"/>
    <property type="match status" value="1"/>
</dbReference>
<accession>A0A1H2YX49</accession>
<gene>
    <name evidence="8" type="ORF">SAMN05444336_103292</name>
</gene>
<proteinExistence type="predicted"/>
<feature type="transmembrane region" description="Helical" evidence="7">
    <location>
        <begin position="435"/>
        <end position="457"/>
    </location>
</feature>
<keyword evidence="5 7" id="KW-0472">Membrane</keyword>
<dbReference type="AlphaFoldDB" id="A0A1H2YX49"/>
<keyword evidence="9" id="KW-1185">Reference proteome</keyword>
<evidence type="ECO:0000256" key="7">
    <source>
        <dbReference type="SAM" id="Phobius"/>
    </source>
</evidence>
<feature type="compositionally biased region" description="Low complexity" evidence="6">
    <location>
        <begin position="11"/>
        <end position="21"/>
    </location>
</feature>
<sequence>MDPDARPTPQAGADAARGSSGALADAAAAAVPGEKRLKNRGSEDLRPAPGRAARWAWMMFDWAAQPYHTLVITFVFGPYFVSAVATDPVRGQQMWGLAVGLGGMAIAILAPLMGAMADATGPRKPWVALYSLMYVLGAWLLWFAAPGMAEPGWVLAAFVIGLIGVEFATVFTNAMLPDLAPPQEVGRLSGYGWALGYVGGVVSLAIMLTLLAENDAGVTLLGTAPAFGLDAEAREGTRMVGPVTALWYAIFAAPLFLFVPDAARKGPWRGAAGRGLRELRASVVGLRDRPSLAWFLGASMIYRDALNGFYAFGGVYAAGALGWSVVQIGIFGILAAAVGAVGAWLGGRADAAFGPRPVVRATLWVLLGATLVGVSVSREAVLFVVPVGAGSGLPDLIFYISGALVGAAGGAMQAASRTLLVRQADPARMTAAFGLYALAGKATSFAAPLLVAAVTALSASQQAGVVPVALMFAAGIWALGRVSDATGREAQA</sequence>
<feature type="transmembrane region" description="Helical" evidence="7">
    <location>
        <begin position="151"/>
        <end position="176"/>
    </location>
</feature>
<evidence type="ECO:0000256" key="5">
    <source>
        <dbReference type="ARBA" id="ARBA00023136"/>
    </source>
</evidence>
<feature type="transmembrane region" description="Helical" evidence="7">
    <location>
        <begin position="463"/>
        <end position="480"/>
    </location>
</feature>
<dbReference type="EMBL" id="FNMZ01000003">
    <property type="protein sequence ID" value="SDX09743.1"/>
    <property type="molecule type" value="Genomic_DNA"/>
</dbReference>
<keyword evidence="4 7" id="KW-1133">Transmembrane helix</keyword>
<dbReference type="SUPFAM" id="SSF103473">
    <property type="entry name" value="MFS general substrate transporter"/>
    <property type="match status" value="1"/>
</dbReference>
<dbReference type="InterPro" id="IPR036259">
    <property type="entry name" value="MFS_trans_sf"/>
</dbReference>
<keyword evidence="2" id="KW-0813">Transport</keyword>
<evidence type="ECO:0000313" key="8">
    <source>
        <dbReference type="EMBL" id="SDX09743.1"/>
    </source>
</evidence>
<evidence type="ECO:0000256" key="3">
    <source>
        <dbReference type="ARBA" id="ARBA00022692"/>
    </source>
</evidence>
<dbReference type="GO" id="GO:0012505">
    <property type="term" value="C:endomembrane system"/>
    <property type="evidence" value="ECO:0007669"/>
    <property type="project" value="UniProtKB-SubCell"/>
</dbReference>
<feature type="transmembrane region" description="Helical" evidence="7">
    <location>
        <begin position="188"/>
        <end position="212"/>
    </location>
</feature>
<dbReference type="Gene3D" id="1.20.1250.20">
    <property type="entry name" value="MFS general substrate transporter like domains"/>
    <property type="match status" value="1"/>
</dbReference>
<protein>
    <submittedName>
        <fullName evidence="8">MFS transporter, UMF1 family</fullName>
    </submittedName>
</protein>
<feature type="transmembrane region" description="Helical" evidence="7">
    <location>
        <begin position="325"/>
        <end position="346"/>
    </location>
</feature>
<dbReference type="Proteomes" id="UP000199118">
    <property type="component" value="Unassembled WGS sequence"/>
</dbReference>
<dbReference type="InterPro" id="IPR050495">
    <property type="entry name" value="ATG22/LtaA_families"/>
</dbReference>
<feature type="transmembrane region" description="Helical" evidence="7">
    <location>
        <begin position="358"/>
        <end position="376"/>
    </location>
</feature>
<dbReference type="Pfam" id="PF11700">
    <property type="entry name" value="ATG22"/>
    <property type="match status" value="1"/>
</dbReference>
<evidence type="ECO:0000256" key="6">
    <source>
        <dbReference type="SAM" id="MobiDB-lite"/>
    </source>
</evidence>
<keyword evidence="3 7" id="KW-0812">Transmembrane</keyword>
<feature type="transmembrane region" description="Helical" evidence="7">
    <location>
        <begin position="97"/>
        <end position="115"/>
    </location>
</feature>
<evidence type="ECO:0000256" key="4">
    <source>
        <dbReference type="ARBA" id="ARBA00022989"/>
    </source>
</evidence>
<feature type="region of interest" description="Disordered" evidence="6">
    <location>
        <begin position="1"/>
        <end position="21"/>
    </location>
</feature>